<dbReference type="AlphaFoldDB" id="A0A6G1GQG9"/>
<evidence type="ECO:0000313" key="1">
    <source>
        <dbReference type="EMBL" id="KAF1983050.1"/>
    </source>
</evidence>
<reference evidence="1" key="1">
    <citation type="journal article" date="2020" name="Stud. Mycol.">
        <title>101 Dothideomycetes genomes: a test case for predicting lifestyles and emergence of pathogens.</title>
        <authorList>
            <person name="Haridas S."/>
            <person name="Albert R."/>
            <person name="Binder M."/>
            <person name="Bloem J."/>
            <person name="Labutti K."/>
            <person name="Salamov A."/>
            <person name="Andreopoulos B."/>
            <person name="Baker S."/>
            <person name="Barry K."/>
            <person name="Bills G."/>
            <person name="Bluhm B."/>
            <person name="Cannon C."/>
            <person name="Castanera R."/>
            <person name="Culley D."/>
            <person name="Daum C."/>
            <person name="Ezra D."/>
            <person name="Gonzalez J."/>
            <person name="Henrissat B."/>
            <person name="Kuo A."/>
            <person name="Liang C."/>
            <person name="Lipzen A."/>
            <person name="Lutzoni F."/>
            <person name="Magnuson J."/>
            <person name="Mondo S."/>
            <person name="Nolan M."/>
            <person name="Ohm R."/>
            <person name="Pangilinan J."/>
            <person name="Park H.-J."/>
            <person name="Ramirez L."/>
            <person name="Alfaro M."/>
            <person name="Sun H."/>
            <person name="Tritt A."/>
            <person name="Yoshinaga Y."/>
            <person name="Zwiers L.-H."/>
            <person name="Turgeon B."/>
            <person name="Goodwin S."/>
            <person name="Spatafora J."/>
            <person name="Crous P."/>
            <person name="Grigoriev I."/>
        </authorList>
    </citation>
    <scope>NUCLEOTIDE SEQUENCE</scope>
    <source>
        <strain evidence="1">CBS 113979</strain>
    </source>
</reference>
<accession>A0A6G1GQG9</accession>
<proteinExistence type="predicted"/>
<evidence type="ECO:0000313" key="2">
    <source>
        <dbReference type="Proteomes" id="UP000800041"/>
    </source>
</evidence>
<dbReference type="EMBL" id="ML977178">
    <property type="protein sequence ID" value="KAF1983050.1"/>
    <property type="molecule type" value="Genomic_DNA"/>
</dbReference>
<keyword evidence="2" id="KW-1185">Reference proteome</keyword>
<name>A0A6G1GQG9_9PEZI</name>
<dbReference type="Proteomes" id="UP000800041">
    <property type="component" value="Unassembled WGS sequence"/>
</dbReference>
<protein>
    <submittedName>
        <fullName evidence="1">Uncharacterized protein</fullName>
    </submittedName>
</protein>
<sequence>MWIGGSTQGECSKRVSSCSSEAAVGGSGVVSATMLRGWGRSISLRGDFGYDGMQLENGEGEVKEVEMLMVTYLLLPQFYLSSTVYFAGVVEAVAGAGAAATFGYQFWGEGVVQLPSKHLLLVLGSRNEEHFLLVKVVHGCVLGVFRRMADCSGIWRR</sequence>
<organism evidence="1 2">
    <name type="scientific">Aulographum hederae CBS 113979</name>
    <dbReference type="NCBI Taxonomy" id="1176131"/>
    <lineage>
        <taxon>Eukaryota</taxon>
        <taxon>Fungi</taxon>
        <taxon>Dikarya</taxon>
        <taxon>Ascomycota</taxon>
        <taxon>Pezizomycotina</taxon>
        <taxon>Dothideomycetes</taxon>
        <taxon>Pleosporomycetidae</taxon>
        <taxon>Aulographales</taxon>
        <taxon>Aulographaceae</taxon>
    </lineage>
</organism>
<gene>
    <name evidence="1" type="ORF">K402DRAFT_181242</name>
</gene>